<protein>
    <submittedName>
        <fullName evidence="1">Uncharacterized protein</fullName>
    </submittedName>
</protein>
<dbReference type="Proteomes" id="UP000585681">
    <property type="component" value="Unassembled WGS sequence"/>
</dbReference>
<keyword evidence="2" id="KW-1185">Reference proteome</keyword>
<evidence type="ECO:0000313" key="2">
    <source>
        <dbReference type="Proteomes" id="UP000585681"/>
    </source>
</evidence>
<dbReference type="EMBL" id="JACIEQ010000003">
    <property type="protein sequence ID" value="MBB4022758.1"/>
    <property type="molecule type" value="Genomic_DNA"/>
</dbReference>
<dbReference type="AlphaFoldDB" id="A0A840CGX9"/>
<dbReference type="RefSeq" id="WP_157445611.1">
    <property type="nucleotide sequence ID" value="NZ_JACIEQ010000003.1"/>
</dbReference>
<organism evidence="1 2">
    <name type="scientific">Actibacterium naphthalenivorans</name>
    <dbReference type="NCBI Taxonomy" id="1614693"/>
    <lineage>
        <taxon>Bacteria</taxon>
        <taxon>Pseudomonadati</taxon>
        <taxon>Pseudomonadota</taxon>
        <taxon>Alphaproteobacteria</taxon>
        <taxon>Rhodobacterales</taxon>
        <taxon>Roseobacteraceae</taxon>
        <taxon>Actibacterium</taxon>
    </lineage>
</organism>
<gene>
    <name evidence="1" type="ORF">GGR17_002577</name>
</gene>
<name>A0A840CGX9_9RHOB</name>
<proteinExistence type="predicted"/>
<comment type="caution">
    <text evidence="1">The sequence shown here is derived from an EMBL/GenBank/DDBJ whole genome shotgun (WGS) entry which is preliminary data.</text>
</comment>
<sequence>MSIVSEERESLAASHTCVGLNPIFGPAEENPMRRELIDGVVQDLLTLVHWGFGPS</sequence>
<reference evidence="1" key="1">
    <citation type="submission" date="2020-08" db="EMBL/GenBank/DDBJ databases">
        <title>Genomic Encyclopedia of Type Strains, Phase IV (KMG-IV): sequencing the most valuable type-strain genomes for metagenomic binning, comparative biology and taxonomic classification.</title>
        <authorList>
            <person name="Goeker M."/>
        </authorList>
    </citation>
    <scope>NUCLEOTIDE SEQUENCE [LARGE SCALE GENOMIC DNA]</scope>
    <source>
        <strain evidence="1">DSM 105040</strain>
    </source>
</reference>
<accession>A0A840CGX9</accession>
<evidence type="ECO:0000313" key="1">
    <source>
        <dbReference type="EMBL" id="MBB4022758.1"/>
    </source>
</evidence>